<gene>
    <name evidence="1" type="ORF">SDC9_208221</name>
</gene>
<reference evidence="1" key="1">
    <citation type="submission" date="2019-08" db="EMBL/GenBank/DDBJ databases">
        <authorList>
            <person name="Kucharzyk K."/>
            <person name="Murdoch R.W."/>
            <person name="Higgins S."/>
            <person name="Loffler F."/>
        </authorList>
    </citation>
    <scope>NUCLEOTIDE SEQUENCE</scope>
</reference>
<sequence>MVERSVRTVGRTPQEGGCQPSECFLAHDVHVAEAGGGHAAEVGARFEEQY</sequence>
<name>A0A645JLI4_9ZZZZ</name>
<evidence type="ECO:0000313" key="1">
    <source>
        <dbReference type="EMBL" id="MPN60493.1"/>
    </source>
</evidence>
<proteinExistence type="predicted"/>
<protein>
    <submittedName>
        <fullName evidence="1">Uncharacterized protein</fullName>
    </submittedName>
</protein>
<organism evidence="1">
    <name type="scientific">bioreactor metagenome</name>
    <dbReference type="NCBI Taxonomy" id="1076179"/>
    <lineage>
        <taxon>unclassified sequences</taxon>
        <taxon>metagenomes</taxon>
        <taxon>ecological metagenomes</taxon>
    </lineage>
</organism>
<comment type="caution">
    <text evidence="1">The sequence shown here is derived from an EMBL/GenBank/DDBJ whole genome shotgun (WGS) entry which is preliminary data.</text>
</comment>
<dbReference type="AlphaFoldDB" id="A0A645JLI4"/>
<dbReference type="EMBL" id="VSSQ01135833">
    <property type="protein sequence ID" value="MPN60493.1"/>
    <property type="molecule type" value="Genomic_DNA"/>
</dbReference>
<accession>A0A645JLI4</accession>